<dbReference type="Proteomes" id="UP000623687">
    <property type="component" value="Unassembled WGS sequence"/>
</dbReference>
<evidence type="ECO:0000313" key="1">
    <source>
        <dbReference type="EMBL" id="KAF7437538.1"/>
    </source>
</evidence>
<reference evidence="1" key="1">
    <citation type="submission" date="2019-07" db="EMBL/GenBank/DDBJ databases">
        <authorList>
            <person name="Palmer J.M."/>
        </authorList>
    </citation>
    <scope>NUCLEOTIDE SEQUENCE</scope>
    <source>
        <strain evidence="1">PC9</strain>
    </source>
</reference>
<sequence>MNPTKALHSLFDDRESALHVLMSMALRYLRHDKTQVLRSYLAMFDEYYVLGNGSYLGSPMKKSTIMSGDLDITFEIPAMKTLIDGLCKHFAALYRFRQENPGLIDPPSNWAESLATTTPPSNVADALRYYTRRFHQDCLQSINKTDWLYSYLRNCILDIPDRAAHESHWVDNTTVLREVPKNNNGKRGRANDQWDQKRGSKFIKSRDGSARAIDPILELPPAAFVGTGLSLPRSGTE</sequence>
<dbReference type="EMBL" id="JACETU010000002">
    <property type="protein sequence ID" value="KAF7437538.1"/>
    <property type="molecule type" value="Genomic_DNA"/>
</dbReference>
<organism evidence="1 2">
    <name type="scientific">Pleurotus ostreatus</name>
    <name type="common">Oyster mushroom</name>
    <name type="synonym">White-rot fungus</name>
    <dbReference type="NCBI Taxonomy" id="5322"/>
    <lineage>
        <taxon>Eukaryota</taxon>
        <taxon>Fungi</taxon>
        <taxon>Dikarya</taxon>
        <taxon>Basidiomycota</taxon>
        <taxon>Agaricomycotina</taxon>
        <taxon>Agaricomycetes</taxon>
        <taxon>Agaricomycetidae</taxon>
        <taxon>Agaricales</taxon>
        <taxon>Pleurotineae</taxon>
        <taxon>Pleurotaceae</taxon>
        <taxon>Pleurotus</taxon>
    </lineage>
</organism>
<keyword evidence="2" id="KW-1185">Reference proteome</keyword>
<name>A0A8H7A0W2_PLEOS</name>
<dbReference type="GeneID" id="59374198"/>
<dbReference type="OrthoDB" id="5592585at2759"/>
<gene>
    <name evidence="1" type="ORF">PC9H_004380</name>
</gene>
<accession>A0A8H7A0W2</accession>
<dbReference type="VEuPathDB" id="FungiDB:PC9H_004380"/>
<dbReference type="AlphaFoldDB" id="A0A8H7A0W2"/>
<proteinExistence type="predicted"/>
<dbReference type="RefSeq" id="XP_036635437.1">
    <property type="nucleotide sequence ID" value="XM_036773964.1"/>
</dbReference>
<evidence type="ECO:0000313" key="2">
    <source>
        <dbReference type="Proteomes" id="UP000623687"/>
    </source>
</evidence>
<protein>
    <submittedName>
        <fullName evidence="1">Uncharacterized protein</fullName>
    </submittedName>
</protein>
<comment type="caution">
    <text evidence="1">The sequence shown here is derived from an EMBL/GenBank/DDBJ whole genome shotgun (WGS) entry which is preliminary data.</text>
</comment>